<name>A0ABQ8SS69_PERAM</name>
<dbReference type="EMBL" id="JAJSOF020000021">
    <property type="protein sequence ID" value="KAJ4437038.1"/>
    <property type="molecule type" value="Genomic_DNA"/>
</dbReference>
<gene>
    <name evidence="1" type="ORF">ANN_17172</name>
</gene>
<comment type="caution">
    <text evidence="1">The sequence shown here is derived from an EMBL/GenBank/DDBJ whole genome shotgun (WGS) entry which is preliminary data.</text>
</comment>
<reference evidence="1 2" key="1">
    <citation type="journal article" date="2022" name="Allergy">
        <title>Genome assembly and annotation of Periplaneta americana reveal a comprehensive cockroach allergen profile.</title>
        <authorList>
            <person name="Wang L."/>
            <person name="Xiong Q."/>
            <person name="Saelim N."/>
            <person name="Wang L."/>
            <person name="Nong W."/>
            <person name="Wan A.T."/>
            <person name="Shi M."/>
            <person name="Liu X."/>
            <person name="Cao Q."/>
            <person name="Hui J.H.L."/>
            <person name="Sookrung N."/>
            <person name="Leung T.F."/>
            <person name="Tungtrongchitr A."/>
            <person name="Tsui S.K.W."/>
        </authorList>
    </citation>
    <scope>NUCLEOTIDE SEQUENCE [LARGE SCALE GENOMIC DNA]</scope>
    <source>
        <strain evidence="1">PWHHKU_190912</strain>
    </source>
</reference>
<organism evidence="1 2">
    <name type="scientific">Periplaneta americana</name>
    <name type="common">American cockroach</name>
    <name type="synonym">Blatta americana</name>
    <dbReference type="NCBI Taxonomy" id="6978"/>
    <lineage>
        <taxon>Eukaryota</taxon>
        <taxon>Metazoa</taxon>
        <taxon>Ecdysozoa</taxon>
        <taxon>Arthropoda</taxon>
        <taxon>Hexapoda</taxon>
        <taxon>Insecta</taxon>
        <taxon>Pterygota</taxon>
        <taxon>Neoptera</taxon>
        <taxon>Polyneoptera</taxon>
        <taxon>Dictyoptera</taxon>
        <taxon>Blattodea</taxon>
        <taxon>Blattoidea</taxon>
        <taxon>Blattidae</taxon>
        <taxon>Blattinae</taxon>
        <taxon>Periplaneta</taxon>
    </lineage>
</organism>
<dbReference type="Proteomes" id="UP001148838">
    <property type="component" value="Unassembled WGS sequence"/>
</dbReference>
<keyword evidence="2" id="KW-1185">Reference proteome</keyword>
<proteinExistence type="predicted"/>
<sequence>MQHVPVPKIGVNEIFYLRQLWLYTFGIHQHSIEKPFFFFCWSETDSGHGVNDVLSCLLTLIKERVGPQVDTLYGTSLVTRVPDKTETVLSASLGE</sequence>
<protein>
    <submittedName>
        <fullName evidence="1">Uncharacterized protein</fullName>
    </submittedName>
</protein>
<accession>A0ABQ8SS69</accession>
<evidence type="ECO:0000313" key="1">
    <source>
        <dbReference type="EMBL" id="KAJ4437038.1"/>
    </source>
</evidence>
<evidence type="ECO:0000313" key="2">
    <source>
        <dbReference type="Proteomes" id="UP001148838"/>
    </source>
</evidence>